<dbReference type="NCBIfam" id="TIGR01453">
    <property type="entry name" value="grpIintron_endo"/>
    <property type="match status" value="1"/>
</dbReference>
<dbReference type="SMART" id="SM00497">
    <property type="entry name" value="IENR1"/>
    <property type="match status" value="1"/>
</dbReference>
<protein>
    <recommendedName>
        <fullName evidence="1">GIY-YIG domain-containing protein</fullName>
    </recommendedName>
</protein>
<evidence type="ECO:0000313" key="2">
    <source>
        <dbReference type="EMBL" id="QCB16421.1"/>
    </source>
</evidence>
<dbReference type="SMART" id="SM00465">
    <property type="entry name" value="GIYc"/>
    <property type="match status" value="1"/>
</dbReference>
<sequence>MVINLSIFFNFGSESFNYLSNFFIPSLFGPEVRAEHIFTEDHFNAYFLMANTFIVANKAVKHYANAKIDRDFILGDNKGKSGIYLWYNRKNLKSYIGQSKDLGDPKKGRLLRYYHNSYLNAKNRGGSKIRAALLKYGHDNFSVFILEYCSVELLDKREQYWLDLLSPEYNILTSVKSSRGYKHTTESLTKMRGKRPNFIPNPEHLKKLVFLAKTREYDQSFRDAISARNGKTVYVYDTEFKLVNTYTSLIKLKKAYGIQMHHKTLYKHIAAGKLFNGHIFSFSIIENKDQVPTFTPLNKANKAKKIQLINILNPNLSKTLDSLNSAAAYIKEIDGSSDKATIRKHMLSEPETKLYKKKMKNNRNKVNY</sequence>
<feature type="domain" description="GIY-YIG" evidence="1">
    <location>
        <begin position="79"/>
        <end position="171"/>
    </location>
</feature>
<keyword evidence="2" id="KW-0496">Mitochondrion</keyword>
<dbReference type="RefSeq" id="YP_009631641.1">
    <property type="nucleotide sequence ID" value="NC_042230.1"/>
</dbReference>
<dbReference type="Gene3D" id="3.40.1440.10">
    <property type="entry name" value="GIY-YIG endonuclease"/>
    <property type="match status" value="1"/>
</dbReference>
<reference evidence="2" key="1">
    <citation type="journal article" date="2019" name="BMC Genomics">
        <title>Mobile genetic elements explain size variation in the mitochondrial genomes of four closely-related Armillaria species.</title>
        <authorList>
            <person name="Kolesnikova A.I."/>
            <person name="Putintseva Y.A."/>
            <person name="Simonov E.P."/>
            <person name="Biriukov V.V."/>
            <person name="Oreshkova N.V."/>
            <person name="Pavlov I.N."/>
            <person name="Sharov V.V."/>
            <person name="Kuzmin D.A."/>
            <person name="Anderson J.B."/>
            <person name="Krutovsky K.V."/>
        </authorList>
    </citation>
    <scope>NUCLEOTIDE SEQUENCE [LARGE SCALE GENOMIC DNA]</scope>
</reference>
<dbReference type="InterPro" id="IPR006350">
    <property type="entry name" value="Intron_endoG1"/>
</dbReference>
<geneLocation type="mitochondrion" evidence="2"/>
<evidence type="ECO:0000259" key="1">
    <source>
        <dbReference type="PROSITE" id="PS50164"/>
    </source>
</evidence>
<gene>
    <name evidence="2" type="primary">oi6cox1</name>
</gene>
<dbReference type="InterPro" id="IPR000305">
    <property type="entry name" value="GIY-YIG_endonuc"/>
</dbReference>
<dbReference type="CDD" id="cd10445">
    <property type="entry name" value="GIY-YIG_bI1_like"/>
    <property type="match status" value="1"/>
</dbReference>
<dbReference type="PROSITE" id="PS50164">
    <property type="entry name" value="GIY_YIG"/>
    <property type="match status" value="1"/>
</dbReference>
<organism evidence="2">
    <name type="scientific">Armillaria borealis</name>
    <dbReference type="NCBI Taxonomy" id="47425"/>
    <lineage>
        <taxon>Eukaryota</taxon>
        <taxon>Fungi</taxon>
        <taxon>Dikarya</taxon>
        <taxon>Basidiomycota</taxon>
        <taxon>Agaricomycotina</taxon>
        <taxon>Agaricomycetes</taxon>
        <taxon>Agaricomycetidae</taxon>
        <taxon>Agaricales</taxon>
        <taxon>Marasmiineae</taxon>
        <taxon>Physalacriaceae</taxon>
        <taxon>Armillaria</taxon>
    </lineage>
</organism>
<dbReference type="InterPro" id="IPR035901">
    <property type="entry name" value="GIY-YIG_endonuc_sf"/>
</dbReference>
<dbReference type="GeneID" id="40135580"/>
<dbReference type="AlphaFoldDB" id="A0A4D6FFH9"/>
<dbReference type="EMBL" id="MH407470">
    <property type="protein sequence ID" value="QCB16421.1"/>
    <property type="molecule type" value="Genomic_DNA"/>
</dbReference>
<dbReference type="Pfam" id="PF01541">
    <property type="entry name" value="GIY-YIG"/>
    <property type="match status" value="1"/>
</dbReference>
<dbReference type="GO" id="GO:0004519">
    <property type="term" value="F:endonuclease activity"/>
    <property type="evidence" value="ECO:0007669"/>
    <property type="project" value="InterPro"/>
</dbReference>
<dbReference type="SUPFAM" id="SSF82771">
    <property type="entry name" value="GIY-YIG endonuclease"/>
    <property type="match status" value="1"/>
</dbReference>
<proteinExistence type="predicted"/>
<accession>A0A4D6FFH9</accession>
<dbReference type="InterPro" id="IPR003647">
    <property type="entry name" value="Intron_nuc_1_rpt"/>
</dbReference>
<name>A0A4D6FFH9_9AGAR</name>